<dbReference type="EMBL" id="VIFM01000074">
    <property type="protein sequence ID" value="TQF14203.1"/>
    <property type="molecule type" value="Genomic_DNA"/>
</dbReference>
<name>A0A540WZ12_9BACT</name>
<dbReference type="AlphaFoldDB" id="A0A540WZ12"/>
<keyword evidence="2" id="KW-1185">Reference proteome</keyword>
<gene>
    <name evidence="1" type="ORF">FJV41_19735</name>
</gene>
<dbReference type="RefSeq" id="WP_141644059.1">
    <property type="nucleotide sequence ID" value="NZ_VIFM01000074.1"/>
</dbReference>
<proteinExistence type="predicted"/>
<dbReference type="Proteomes" id="UP000315369">
    <property type="component" value="Unassembled WGS sequence"/>
</dbReference>
<evidence type="ECO:0000313" key="2">
    <source>
        <dbReference type="Proteomes" id="UP000315369"/>
    </source>
</evidence>
<organism evidence="1 2">
    <name type="scientific">Myxococcus llanfairpwllgwyngyllgogerychwyrndrobwllllantysiliogogogochensis</name>
    <dbReference type="NCBI Taxonomy" id="2590453"/>
    <lineage>
        <taxon>Bacteria</taxon>
        <taxon>Pseudomonadati</taxon>
        <taxon>Myxococcota</taxon>
        <taxon>Myxococcia</taxon>
        <taxon>Myxococcales</taxon>
        <taxon>Cystobacterineae</taxon>
        <taxon>Myxococcaceae</taxon>
        <taxon>Myxococcus</taxon>
    </lineage>
</organism>
<sequence>MSAAAAKLAASFGVKKLLSFSTQARFDVALQKMVADTVFELEASFVKVCERLASLEGSVASTETPRQPPITEEQFAALFARLFPEALYSATQERRRLMTSAIAGLIVPNLALEEKSRVVRALAALEPSDVVHLRVFVLGDRAANDDIRRWRQLGRGGDFSQVALENAGCLVHVDGIGQAGYVATALGKAVVKHLEGWAPTADVAA</sequence>
<comment type="caution">
    <text evidence="1">The sequence shown here is derived from an EMBL/GenBank/DDBJ whole genome shotgun (WGS) entry which is preliminary data.</text>
</comment>
<evidence type="ECO:0000313" key="1">
    <source>
        <dbReference type="EMBL" id="TQF14203.1"/>
    </source>
</evidence>
<reference evidence="1 2" key="1">
    <citation type="submission" date="2019-06" db="EMBL/GenBank/DDBJ databases">
        <authorList>
            <person name="Livingstone P."/>
            <person name="Whitworth D."/>
        </authorList>
    </citation>
    <scope>NUCLEOTIDE SEQUENCE [LARGE SCALE GENOMIC DNA]</scope>
    <source>
        <strain evidence="1 2">AM401</strain>
    </source>
</reference>
<protein>
    <submittedName>
        <fullName evidence="1">Uncharacterized protein</fullName>
    </submittedName>
</protein>
<accession>A0A540WZ12</accession>